<keyword evidence="3" id="KW-1185">Reference proteome</keyword>
<feature type="signal peptide" evidence="1">
    <location>
        <begin position="1"/>
        <end position="25"/>
    </location>
</feature>
<evidence type="ECO:0000313" key="3">
    <source>
        <dbReference type="Proteomes" id="UP000468531"/>
    </source>
</evidence>
<evidence type="ECO:0000256" key="1">
    <source>
        <dbReference type="SAM" id="SignalP"/>
    </source>
</evidence>
<proteinExistence type="predicted"/>
<evidence type="ECO:0000313" key="2">
    <source>
        <dbReference type="EMBL" id="NEU98532.1"/>
    </source>
</evidence>
<keyword evidence="1" id="KW-0732">Signal</keyword>
<organism evidence="2 3">
    <name type="scientific">Bradyrhizobium uaiense</name>
    <dbReference type="NCBI Taxonomy" id="2594946"/>
    <lineage>
        <taxon>Bacteria</taxon>
        <taxon>Pseudomonadati</taxon>
        <taxon>Pseudomonadota</taxon>
        <taxon>Alphaproteobacteria</taxon>
        <taxon>Hyphomicrobiales</taxon>
        <taxon>Nitrobacteraceae</taxon>
        <taxon>Bradyrhizobium</taxon>
    </lineage>
</organism>
<dbReference type="RefSeq" id="WP_163156932.1">
    <property type="nucleotide sequence ID" value="NZ_VKHP01000095.1"/>
</dbReference>
<gene>
    <name evidence="2" type="ORF">FNJ47_22565</name>
</gene>
<name>A0A6P1BLT1_9BRAD</name>
<accession>A0A6P1BLT1</accession>
<dbReference type="Proteomes" id="UP000468531">
    <property type="component" value="Unassembled WGS sequence"/>
</dbReference>
<dbReference type="EMBL" id="VKHP01000095">
    <property type="protein sequence ID" value="NEU98532.1"/>
    <property type="molecule type" value="Genomic_DNA"/>
</dbReference>
<protein>
    <submittedName>
        <fullName evidence="2">Uncharacterized protein</fullName>
    </submittedName>
</protein>
<feature type="chain" id="PRO_5026888205" evidence="1">
    <location>
        <begin position="26"/>
        <end position="85"/>
    </location>
</feature>
<sequence length="85" mass="8903">MIKALSAIAVAAFIAAALTVLPGFAPQVEASTPQPLAKADRLDIHSVGKDCSQQAWPNFEASCLRSAGNKTAVREARLVTADRTP</sequence>
<comment type="caution">
    <text evidence="2">The sequence shown here is derived from an EMBL/GenBank/DDBJ whole genome shotgun (WGS) entry which is preliminary data.</text>
</comment>
<dbReference type="AlphaFoldDB" id="A0A6P1BLT1"/>
<reference evidence="2 3" key="1">
    <citation type="journal article" date="2020" name="Arch. Microbiol.">
        <title>Bradyrhizobium uaiense sp. nov., a new highly efficient cowpea symbiont.</title>
        <authorList>
            <person name="Cabral Michel D."/>
            <person name="Azarias Guimaraes A."/>
            <person name="Martins da Costa E."/>
            <person name="Soares de Carvalho T."/>
            <person name="Balsanelli E."/>
            <person name="Willems A."/>
            <person name="Maltempi de Souza E."/>
            <person name="de Souza Moreira F.M."/>
        </authorList>
    </citation>
    <scope>NUCLEOTIDE SEQUENCE [LARGE SCALE GENOMIC DNA]</scope>
    <source>
        <strain evidence="2 3">UFLA 03-164</strain>
    </source>
</reference>